<sequence>MKDGMTDGSSSVSHVPQPPQQGLDEYFYDVLDEYPDTTDTLDSWGEFLRARIRNRESLYLNADTSAQELIRKEIQRIRYFRKHFKDYRVHASDQLPLVALLDESRKKWRDVAVKRAEADLIQIKAAERDGLGRPRIRDKKVLNMVKNWQSEKYGRWQRQMTPDEYIPGLDAAPSADEKGFIEDDPTKEDYGYNGWLIEWNEDHGWVNSDNPLVHGEFPHQKISIQQFLYNKEGTPLKRCHKKDRFRYFHLPANNMKWVEEAIMRYYGEEGVEFDHKRVLGLKSNSQRLLRNELWRGQQRGGASLPAHARQIATRCSTVPSAPMTRADHRRPSELSRGKDVVFYMPFLHWEVEKRLRRMRQFVQVAKGRKDTQDRLRRATTNRWRRGGGLADVARGAQDQAQRGEFDLKRPMTGFEGERKEKGRIAWRPQTPLAKYFWHVAKLYQIIDEAADGRLIEDHLYSDPPLHARRTLEQFYYWTAGDTARRDKDQVVCRGTRNPNIDLDPEATSRIVMVDQLWLWILDDNTVISAFPRRWGRNKPDPSAVHRSIRDRFNSMPPEEIGSVHDIALVVIDECSKVFFDDSKPADERPDVVNLFSSAISNIAENKTIAYEGFGRDISRLSIETLENAERLLRKSLNINFEWSILEEALQVVDELGIMQDIFGQQLKAMDGFSKFLQEKYGVAGTASMGSGGGSGSFGTLGTFGHNSMAFDDLEPCRQKTLEMMAGTMGNIEQRKEELASMKELQTETRKQVRELLDMKQQQANIIEAKAAIRRADESVTQGRSIVVFTVVTIFFLPLSFFTSIFGMNVVEFSSDGVLPLNDTLKYMFAISAAVIIVSLALAFSEWVRTVISVGFGLVYVRIEDLLGWRHKKAAYNSVAIRNIRRQKMEQLENRDRIRRLTEIDSRRETMNSNRPDLKHRSTWDVRKLTDGGASFFGRFRKREKGLGEAGEPV</sequence>
<proteinExistence type="predicted"/>
<comment type="caution">
    <text evidence="1">The sequence shown here is derived from an EMBL/GenBank/DDBJ whole genome shotgun (WGS) entry which is preliminary data.</text>
</comment>
<organism evidence="1 2">
    <name type="scientific">Trichothecium roseum</name>
    <dbReference type="NCBI Taxonomy" id="47278"/>
    <lineage>
        <taxon>Eukaryota</taxon>
        <taxon>Fungi</taxon>
        <taxon>Dikarya</taxon>
        <taxon>Ascomycota</taxon>
        <taxon>Pezizomycotina</taxon>
        <taxon>Sordariomycetes</taxon>
        <taxon>Hypocreomycetidae</taxon>
        <taxon>Hypocreales</taxon>
        <taxon>Hypocreales incertae sedis</taxon>
        <taxon>Trichothecium</taxon>
    </lineage>
</organism>
<gene>
    <name evidence="1" type="ORF">N3K66_001418</name>
</gene>
<dbReference type="Proteomes" id="UP001163324">
    <property type="component" value="Chromosome 1"/>
</dbReference>
<keyword evidence="2" id="KW-1185">Reference proteome</keyword>
<protein>
    <submittedName>
        <fullName evidence="1">Uncharacterized protein</fullName>
    </submittedName>
</protein>
<evidence type="ECO:0000313" key="1">
    <source>
        <dbReference type="EMBL" id="KAI9904889.1"/>
    </source>
</evidence>
<name>A0ACC0VFA9_9HYPO</name>
<reference evidence="1" key="1">
    <citation type="submission" date="2022-10" db="EMBL/GenBank/DDBJ databases">
        <title>Complete Genome of Trichothecium roseum strain YXFP-22015, a Plant Pathogen Isolated from Citrus.</title>
        <authorList>
            <person name="Wang Y."/>
            <person name="Zhu L."/>
        </authorList>
    </citation>
    <scope>NUCLEOTIDE SEQUENCE</scope>
    <source>
        <strain evidence="1">YXFP-22015</strain>
    </source>
</reference>
<accession>A0ACC0VFA9</accession>
<dbReference type="EMBL" id="CM047940">
    <property type="protein sequence ID" value="KAI9904889.1"/>
    <property type="molecule type" value="Genomic_DNA"/>
</dbReference>
<evidence type="ECO:0000313" key="2">
    <source>
        <dbReference type="Proteomes" id="UP001163324"/>
    </source>
</evidence>